<name>A0ACD3AB57_9AGAR</name>
<evidence type="ECO:0000313" key="1">
    <source>
        <dbReference type="EMBL" id="TFK62832.1"/>
    </source>
</evidence>
<protein>
    <submittedName>
        <fullName evidence="1">Uncharacterized protein</fullName>
    </submittedName>
</protein>
<dbReference type="Proteomes" id="UP000308600">
    <property type="component" value="Unassembled WGS sequence"/>
</dbReference>
<reference evidence="1 2" key="1">
    <citation type="journal article" date="2019" name="Nat. Ecol. Evol.">
        <title>Megaphylogeny resolves global patterns of mushroom evolution.</title>
        <authorList>
            <person name="Varga T."/>
            <person name="Krizsan K."/>
            <person name="Foldi C."/>
            <person name="Dima B."/>
            <person name="Sanchez-Garcia M."/>
            <person name="Sanchez-Ramirez S."/>
            <person name="Szollosi G.J."/>
            <person name="Szarkandi J.G."/>
            <person name="Papp V."/>
            <person name="Albert L."/>
            <person name="Andreopoulos W."/>
            <person name="Angelini C."/>
            <person name="Antonin V."/>
            <person name="Barry K.W."/>
            <person name="Bougher N.L."/>
            <person name="Buchanan P."/>
            <person name="Buyck B."/>
            <person name="Bense V."/>
            <person name="Catcheside P."/>
            <person name="Chovatia M."/>
            <person name="Cooper J."/>
            <person name="Damon W."/>
            <person name="Desjardin D."/>
            <person name="Finy P."/>
            <person name="Geml J."/>
            <person name="Haridas S."/>
            <person name="Hughes K."/>
            <person name="Justo A."/>
            <person name="Karasinski D."/>
            <person name="Kautmanova I."/>
            <person name="Kiss B."/>
            <person name="Kocsube S."/>
            <person name="Kotiranta H."/>
            <person name="LaButti K.M."/>
            <person name="Lechner B.E."/>
            <person name="Liimatainen K."/>
            <person name="Lipzen A."/>
            <person name="Lukacs Z."/>
            <person name="Mihaltcheva S."/>
            <person name="Morgado L.N."/>
            <person name="Niskanen T."/>
            <person name="Noordeloos M.E."/>
            <person name="Ohm R.A."/>
            <person name="Ortiz-Santana B."/>
            <person name="Ovrebo C."/>
            <person name="Racz N."/>
            <person name="Riley R."/>
            <person name="Savchenko A."/>
            <person name="Shiryaev A."/>
            <person name="Soop K."/>
            <person name="Spirin V."/>
            <person name="Szebenyi C."/>
            <person name="Tomsovsky M."/>
            <person name="Tulloss R.E."/>
            <person name="Uehling J."/>
            <person name="Grigoriev I.V."/>
            <person name="Vagvolgyi C."/>
            <person name="Papp T."/>
            <person name="Martin F.M."/>
            <person name="Miettinen O."/>
            <person name="Hibbett D.S."/>
            <person name="Nagy L.G."/>
        </authorList>
    </citation>
    <scope>NUCLEOTIDE SEQUENCE [LARGE SCALE GENOMIC DNA]</scope>
    <source>
        <strain evidence="1 2">NL-1719</strain>
    </source>
</reference>
<dbReference type="EMBL" id="ML208557">
    <property type="protein sequence ID" value="TFK62832.1"/>
    <property type="molecule type" value="Genomic_DNA"/>
</dbReference>
<gene>
    <name evidence="1" type="ORF">BDN72DRAFT_776652</name>
</gene>
<proteinExistence type="predicted"/>
<sequence length="849" mass="96927">MLAVYCDAGGFESDPAEPPQDPPYFSTGLNPFLEEAQLVSACFFFNRLQASGGDVSHLMEVLRGFYKEKPPPFADADDLLSTIDNIPVGGIPWQGFSCTYQGDLPANAPKWKTKEYSVWYRDPLKVMEEQIGNADLSKEMDRTLKAADGVHRQLQDLMSGDWSWEQADILAQDPANHGAMFAPIILGSDKTTVSVATGQNDYYPLYASLGNVQNHVRRAHRNALTVVGFLAIPKADREHQDSAEFRKFRRQLVHASLVRILASLKPWMTKPRLTYCGDGHYRRVIYGLGPYIADYPKACLLSAIVSGWCPKCAAYPHHLDGDPGDAVLRSHRHTRYVAELCDGKHKRMWDSYGILGDIEPFTSYFPRANIHDLLAPDILHQLIKGVFKDHLVTWIVTWIEAQPDGKKRLAEFDRRVNAAPHFSELRRFPDGRGFKQWTGDDSKALMKVIVPAIDGLVPRGMVCAVSAFMEFCYLARRSILEDRDLDKLDMLLEEFHQEREIFRELGIRDHFNLPRQHSLRHYRLLIQRFGAPNGLCSSITESQHIKDVKEPYRRSNRNQPLGQMITTIQRTSQLTAFEIHLRARGILNMPLPWARHTGTIIIESLSYPSRYGDTCAEINIYLTDTTIVARARYQRSLLYLQLQLRLPLEALLRRFLYEQLHPNPSEAVELSDCPFIDPLMHIKINHSVRAIFSAPSDRSNIRCLRQEIIRATPNWKNTGPRHDCVFINDAPGEGRCGFTSLGVAQVQLFFTFEHDQITYPCALVHWFRTVGDEPSSTTRMWKVKPLYNGANQRVQSIVHANSIVRSAHLVGVYGEQFLDSKYTYQRSNTAFKSYYVNKFVDHHAYEIAF</sequence>
<keyword evidence="2" id="KW-1185">Reference proteome</keyword>
<accession>A0ACD3AB57</accession>
<organism evidence="1 2">
    <name type="scientific">Pluteus cervinus</name>
    <dbReference type="NCBI Taxonomy" id="181527"/>
    <lineage>
        <taxon>Eukaryota</taxon>
        <taxon>Fungi</taxon>
        <taxon>Dikarya</taxon>
        <taxon>Basidiomycota</taxon>
        <taxon>Agaricomycotina</taxon>
        <taxon>Agaricomycetes</taxon>
        <taxon>Agaricomycetidae</taxon>
        <taxon>Agaricales</taxon>
        <taxon>Pluteineae</taxon>
        <taxon>Pluteaceae</taxon>
        <taxon>Pluteus</taxon>
    </lineage>
</organism>
<evidence type="ECO:0000313" key="2">
    <source>
        <dbReference type="Proteomes" id="UP000308600"/>
    </source>
</evidence>